<feature type="domain" description="ZAD" evidence="3">
    <location>
        <begin position="13"/>
        <end position="83"/>
    </location>
</feature>
<keyword evidence="1" id="KW-0863">Zinc-finger</keyword>
<evidence type="ECO:0000259" key="3">
    <source>
        <dbReference type="PROSITE" id="PS51915"/>
    </source>
</evidence>
<feature type="binding site" evidence="1">
    <location>
        <position position="59"/>
    </location>
    <ligand>
        <name>Zn(2+)</name>
        <dbReference type="ChEBI" id="CHEBI:29105"/>
    </ligand>
</feature>
<feature type="compositionally biased region" description="Acidic residues" evidence="2">
    <location>
        <begin position="158"/>
        <end position="199"/>
    </location>
</feature>
<organism evidence="4 5">
    <name type="scientific">Anopheles dirus</name>
    <dbReference type="NCBI Taxonomy" id="7168"/>
    <lineage>
        <taxon>Eukaryota</taxon>
        <taxon>Metazoa</taxon>
        <taxon>Ecdysozoa</taxon>
        <taxon>Arthropoda</taxon>
        <taxon>Hexapoda</taxon>
        <taxon>Insecta</taxon>
        <taxon>Pterygota</taxon>
        <taxon>Neoptera</taxon>
        <taxon>Endopterygota</taxon>
        <taxon>Diptera</taxon>
        <taxon>Nematocera</taxon>
        <taxon>Culicoidea</taxon>
        <taxon>Culicidae</taxon>
        <taxon>Anophelinae</taxon>
        <taxon>Anopheles</taxon>
    </lineage>
</organism>
<dbReference type="GO" id="GO:0008270">
    <property type="term" value="F:zinc ion binding"/>
    <property type="evidence" value="ECO:0007669"/>
    <property type="project" value="UniProtKB-UniRule"/>
</dbReference>
<dbReference type="Proteomes" id="UP000075884">
    <property type="component" value="Unassembled WGS sequence"/>
</dbReference>
<dbReference type="InterPro" id="IPR012934">
    <property type="entry name" value="Znf_AD"/>
</dbReference>
<reference evidence="4" key="2">
    <citation type="submission" date="2020-05" db="UniProtKB">
        <authorList>
            <consortium name="EnsemblMetazoa"/>
        </authorList>
    </citation>
    <scope>IDENTIFICATION</scope>
    <source>
        <strain evidence="4">WRAIR2</strain>
    </source>
</reference>
<name>A0A182NPT5_9DIPT</name>
<feature type="binding site" evidence="1">
    <location>
        <position position="15"/>
    </location>
    <ligand>
        <name>Zn(2+)</name>
        <dbReference type="ChEBI" id="CHEBI:29105"/>
    </ligand>
</feature>
<dbReference type="Gene3D" id="3.40.1800.20">
    <property type="match status" value="1"/>
</dbReference>
<protein>
    <recommendedName>
        <fullName evidence="3">ZAD domain-containing protein</fullName>
    </recommendedName>
</protein>
<proteinExistence type="predicted"/>
<feature type="binding site" evidence="1">
    <location>
        <position position="18"/>
    </location>
    <ligand>
        <name>Zn(2+)</name>
        <dbReference type="ChEBI" id="CHEBI:29105"/>
    </ligand>
</feature>
<feature type="binding site" evidence="1">
    <location>
        <position position="56"/>
    </location>
    <ligand>
        <name>Zn(2+)</name>
        <dbReference type="ChEBI" id="CHEBI:29105"/>
    </ligand>
</feature>
<accession>A0A182NPT5</accession>
<evidence type="ECO:0000256" key="1">
    <source>
        <dbReference type="PROSITE-ProRule" id="PRU01263"/>
    </source>
</evidence>
<dbReference type="VEuPathDB" id="VectorBase:ADIR009670"/>
<dbReference type="AlphaFoldDB" id="A0A182NPT5"/>
<keyword evidence="5" id="KW-1185">Reference proteome</keyword>
<reference evidence="5" key="1">
    <citation type="submission" date="2013-03" db="EMBL/GenBank/DDBJ databases">
        <title>The Genome Sequence of Anopheles dirus WRAIR2.</title>
        <authorList>
            <consortium name="The Broad Institute Genomics Platform"/>
            <person name="Neafsey D.E."/>
            <person name="Walton C."/>
            <person name="Walker B."/>
            <person name="Young S.K."/>
            <person name="Zeng Q."/>
            <person name="Gargeya S."/>
            <person name="Fitzgerald M."/>
            <person name="Haas B."/>
            <person name="Abouelleil A."/>
            <person name="Allen A.W."/>
            <person name="Alvarado L."/>
            <person name="Arachchi H.M."/>
            <person name="Berlin A.M."/>
            <person name="Chapman S.B."/>
            <person name="Gainer-Dewar J."/>
            <person name="Goldberg J."/>
            <person name="Griggs A."/>
            <person name="Gujja S."/>
            <person name="Hansen M."/>
            <person name="Howarth C."/>
            <person name="Imamovic A."/>
            <person name="Ireland A."/>
            <person name="Larimer J."/>
            <person name="McCowan C."/>
            <person name="Murphy C."/>
            <person name="Pearson M."/>
            <person name="Poon T.W."/>
            <person name="Priest M."/>
            <person name="Roberts A."/>
            <person name="Saif S."/>
            <person name="Shea T."/>
            <person name="Sisk P."/>
            <person name="Sykes S."/>
            <person name="Wortman J."/>
            <person name="Nusbaum C."/>
            <person name="Birren B."/>
        </authorList>
    </citation>
    <scope>NUCLEOTIDE SEQUENCE [LARGE SCALE GENOMIC DNA]</scope>
    <source>
        <strain evidence="5">WRAIR2</strain>
    </source>
</reference>
<evidence type="ECO:0000313" key="4">
    <source>
        <dbReference type="EnsemblMetazoa" id="ADIR009670-PA"/>
    </source>
</evidence>
<dbReference type="STRING" id="7168.A0A182NPT5"/>
<dbReference type="EnsemblMetazoa" id="ADIR009670-RA">
    <property type="protein sequence ID" value="ADIR009670-PA"/>
    <property type="gene ID" value="ADIR009670"/>
</dbReference>
<feature type="region of interest" description="Disordered" evidence="2">
    <location>
        <begin position="156"/>
        <end position="199"/>
    </location>
</feature>
<dbReference type="GO" id="GO:0005634">
    <property type="term" value="C:nucleus"/>
    <property type="evidence" value="ECO:0007669"/>
    <property type="project" value="InterPro"/>
</dbReference>
<evidence type="ECO:0000313" key="5">
    <source>
        <dbReference type="Proteomes" id="UP000075884"/>
    </source>
</evidence>
<dbReference type="Pfam" id="PF07776">
    <property type="entry name" value="zf-AD"/>
    <property type="match status" value="1"/>
</dbReference>
<feature type="region of interest" description="Disordered" evidence="2">
    <location>
        <begin position="95"/>
        <end position="124"/>
    </location>
</feature>
<dbReference type="SMART" id="SM00868">
    <property type="entry name" value="zf-AD"/>
    <property type="match status" value="1"/>
</dbReference>
<keyword evidence="1" id="KW-0479">Metal-binding</keyword>
<evidence type="ECO:0000256" key="2">
    <source>
        <dbReference type="SAM" id="MobiDB-lite"/>
    </source>
</evidence>
<dbReference type="PROSITE" id="PS51915">
    <property type="entry name" value="ZAD"/>
    <property type="match status" value="1"/>
</dbReference>
<keyword evidence="1" id="KW-0862">Zinc</keyword>
<dbReference type="SUPFAM" id="SSF57716">
    <property type="entry name" value="Glucocorticoid receptor-like (DNA-binding domain)"/>
    <property type="match status" value="1"/>
</dbReference>
<sequence length="281" mass="32424">MAASEVEDLIFGEICRCCMVSKPRMKQMFDTNLFAMLNAITGLNVHQNDGLPSQLCVPCVLQIRRSHFFKMQCETTDTTLRSYAGMKASNQYDCDNQPRTIKIDHDSTSAQREPGAPAADENDGDVKKYYCHEYYLQGVEIKRERRTQVNRLRGITNGEEEYVDDGNEEEERDLAGEEEEEEEFDEDEELEEEEEDEDIEIEENVSFLDEYEEMPEESESVAHPGEAEVVHAVVYDNSEAVEQETYGDLIVGDYDQVDIKRERLLEIKIMDPDEEDSDNEH</sequence>